<gene>
    <name evidence="7 8" type="primary">ribH</name>
    <name evidence="8" type="ORF">KL86APRO_10541</name>
</gene>
<protein>
    <recommendedName>
        <fullName evidence="3 7">6,7-dimethyl-8-ribityllumazine synthase</fullName>
        <shortName evidence="7">DMRL synthase</shortName>
        <shortName evidence="7">LS</shortName>
        <shortName evidence="7">Lumazine synthase</shortName>
        <ecNumber evidence="3 7">2.5.1.78</ecNumber>
    </recommendedName>
</protein>
<dbReference type="InterPro" id="IPR036467">
    <property type="entry name" value="LS/RS_sf"/>
</dbReference>
<feature type="binding site" evidence="7">
    <location>
        <position position="29"/>
    </location>
    <ligand>
        <name>5-amino-6-(D-ribitylamino)uracil</name>
        <dbReference type="ChEBI" id="CHEBI:15934"/>
    </ligand>
</feature>
<keyword evidence="4 7" id="KW-0686">Riboflavin biosynthesis</keyword>
<feature type="binding site" evidence="7">
    <location>
        <begin position="96"/>
        <end position="97"/>
    </location>
    <ligand>
        <name>(2S)-2-hydroxy-3-oxobutyl phosphate</name>
        <dbReference type="ChEBI" id="CHEBI:58830"/>
    </ligand>
</feature>
<organism evidence="8">
    <name type="scientific">uncultured Alphaproteobacteria bacterium</name>
    <dbReference type="NCBI Taxonomy" id="91750"/>
    <lineage>
        <taxon>Bacteria</taxon>
        <taxon>Pseudomonadati</taxon>
        <taxon>Pseudomonadota</taxon>
        <taxon>Alphaproteobacteria</taxon>
        <taxon>environmental samples</taxon>
    </lineage>
</organism>
<dbReference type="PANTHER" id="PTHR21058:SF0">
    <property type="entry name" value="6,7-DIMETHYL-8-RIBITYLLUMAZINE SYNTHASE"/>
    <property type="match status" value="1"/>
</dbReference>
<dbReference type="InterPro" id="IPR002180">
    <property type="entry name" value="LS/RS"/>
</dbReference>
<dbReference type="GO" id="GO:0009349">
    <property type="term" value="C:riboflavin synthase complex"/>
    <property type="evidence" value="ECO:0007669"/>
    <property type="project" value="UniProtKB-UniRule"/>
</dbReference>
<dbReference type="UniPathway" id="UPA00275">
    <property type="reaction ID" value="UER00404"/>
</dbReference>
<dbReference type="GO" id="GO:0005829">
    <property type="term" value="C:cytosol"/>
    <property type="evidence" value="ECO:0007669"/>
    <property type="project" value="TreeGrafter"/>
</dbReference>
<name>A0A212J5J2_9PROT</name>
<dbReference type="NCBIfam" id="TIGR00114">
    <property type="entry name" value="lumazine-synth"/>
    <property type="match status" value="1"/>
</dbReference>
<evidence type="ECO:0000256" key="1">
    <source>
        <dbReference type="ARBA" id="ARBA00004917"/>
    </source>
</evidence>
<sequence length="166" mass="17845">MPSRPRAALNPEDAAMTEGPRLLIVEARFYDDIADELVRGAVETLTRHGAGYKRIIVPGILEIPAVIRFAVRSMEVRATDQRFAGYIALGCAIKGETDRYEHVCTQAMSGVQQLALQYSLAIGNGILTCPDAGLALARARVSEGNHGGRAAEAALRMIAVKKELGL</sequence>
<dbReference type="EMBL" id="FLUO01000001">
    <property type="protein sequence ID" value="SBV94687.1"/>
    <property type="molecule type" value="Genomic_DNA"/>
</dbReference>
<feature type="binding site" evidence="7">
    <location>
        <position position="138"/>
    </location>
    <ligand>
        <name>(2S)-2-hydroxy-3-oxobutyl phosphate</name>
        <dbReference type="ChEBI" id="CHEBI:58830"/>
    </ligand>
</feature>
<feature type="binding site" evidence="7">
    <location>
        <begin position="91"/>
        <end position="93"/>
    </location>
    <ligand>
        <name>5-amino-6-(D-ribitylamino)uracil</name>
        <dbReference type="ChEBI" id="CHEBI:15934"/>
    </ligand>
</feature>
<dbReference type="PANTHER" id="PTHR21058">
    <property type="entry name" value="6,7-DIMETHYL-8-RIBITYLLUMAZINE SYNTHASE DMRL SYNTHASE LUMAZINE SYNTHASE"/>
    <property type="match status" value="1"/>
</dbReference>
<dbReference type="InterPro" id="IPR034964">
    <property type="entry name" value="LS"/>
</dbReference>
<dbReference type="GO" id="GO:0000906">
    <property type="term" value="F:6,7-dimethyl-8-ribityllumazine synthase activity"/>
    <property type="evidence" value="ECO:0007669"/>
    <property type="project" value="UniProtKB-UniRule"/>
</dbReference>
<proteinExistence type="inferred from homology"/>
<evidence type="ECO:0000256" key="6">
    <source>
        <dbReference type="ARBA" id="ARBA00048785"/>
    </source>
</evidence>
<dbReference type="EC" id="2.5.1.78" evidence="3 7"/>
<keyword evidence="5 7" id="KW-0808">Transferase</keyword>
<dbReference type="SUPFAM" id="SSF52121">
    <property type="entry name" value="Lumazine synthase"/>
    <property type="match status" value="1"/>
</dbReference>
<feature type="binding site" evidence="7">
    <location>
        <begin position="60"/>
        <end position="62"/>
    </location>
    <ligand>
        <name>5-amino-6-(D-ribitylamino)uracil</name>
        <dbReference type="ChEBI" id="CHEBI:15934"/>
    </ligand>
</feature>
<comment type="pathway">
    <text evidence="1 7">Cofactor biosynthesis; riboflavin biosynthesis; riboflavin from 2-hydroxy-3-oxobutyl phosphate and 5-amino-6-(D-ribitylamino)uracil: step 1/2.</text>
</comment>
<dbReference type="HAMAP" id="MF_00178">
    <property type="entry name" value="Lumazine_synth"/>
    <property type="match status" value="1"/>
</dbReference>
<comment type="function">
    <text evidence="7">Catalyzes the formation of 6,7-dimethyl-8-ribityllumazine by condensation of 5-amino-6-(D-ribitylamino)uracil with 3,4-dihydroxy-2-butanone 4-phosphate. This is the penultimate step in the biosynthesis of riboflavin.</text>
</comment>
<reference evidence="8" key="1">
    <citation type="submission" date="2016-04" db="EMBL/GenBank/DDBJ databases">
        <authorList>
            <person name="Evans L.H."/>
            <person name="Alamgir A."/>
            <person name="Owens N."/>
            <person name="Weber N.D."/>
            <person name="Virtaneva K."/>
            <person name="Barbian K."/>
            <person name="Babar A."/>
            <person name="Rosenke K."/>
        </authorList>
    </citation>
    <scope>NUCLEOTIDE SEQUENCE</scope>
    <source>
        <strain evidence="8">86</strain>
    </source>
</reference>
<feature type="binding site" evidence="7">
    <location>
        <position position="124"/>
    </location>
    <ligand>
        <name>5-amino-6-(D-ribitylamino)uracil</name>
        <dbReference type="ChEBI" id="CHEBI:15934"/>
    </ligand>
</feature>
<dbReference type="Gene3D" id="3.40.50.960">
    <property type="entry name" value="Lumazine/riboflavin synthase"/>
    <property type="match status" value="1"/>
</dbReference>
<evidence type="ECO:0000313" key="8">
    <source>
        <dbReference type="EMBL" id="SBV94687.1"/>
    </source>
</evidence>
<evidence type="ECO:0000256" key="3">
    <source>
        <dbReference type="ARBA" id="ARBA00012664"/>
    </source>
</evidence>
<evidence type="ECO:0000256" key="5">
    <source>
        <dbReference type="ARBA" id="ARBA00022679"/>
    </source>
</evidence>
<dbReference type="Pfam" id="PF00885">
    <property type="entry name" value="DMRL_synthase"/>
    <property type="match status" value="1"/>
</dbReference>
<comment type="catalytic activity">
    <reaction evidence="6 7">
        <text>(2S)-2-hydroxy-3-oxobutyl phosphate + 5-amino-6-(D-ribitylamino)uracil = 6,7-dimethyl-8-(1-D-ribityl)lumazine + phosphate + 2 H2O + H(+)</text>
        <dbReference type="Rhea" id="RHEA:26152"/>
        <dbReference type="ChEBI" id="CHEBI:15377"/>
        <dbReference type="ChEBI" id="CHEBI:15378"/>
        <dbReference type="ChEBI" id="CHEBI:15934"/>
        <dbReference type="ChEBI" id="CHEBI:43474"/>
        <dbReference type="ChEBI" id="CHEBI:58201"/>
        <dbReference type="ChEBI" id="CHEBI:58830"/>
        <dbReference type="EC" id="2.5.1.78"/>
    </reaction>
</comment>
<dbReference type="CDD" id="cd09209">
    <property type="entry name" value="Lumazine_synthase-I"/>
    <property type="match status" value="1"/>
</dbReference>
<evidence type="ECO:0000256" key="7">
    <source>
        <dbReference type="HAMAP-Rule" id="MF_00178"/>
    </source>
</evidence>
<comment type="similarity">
    <text evidence="2 7">Belongs to the DMRL synthase family.</text>
</comment>
<dbReference type="AlphaFoldDB" id="A0A212J5J2"/>
<dbReference type="GO" id="GO:0009231">
    <property type="term" value="P:riboflavin biosynthetic process"/>
    <property type="evidence" value="ECO:0007669"/>
    <property type="project" value="UniProtKB-UniRule"/>
</dbReference>
<evidence type="ECO:0000256" key="4">
    <source>
        <dbReference type="ARBA" id="ARBA00022619"/>
    </source>
</evidence>
<feature type="active site" description="Proton donor" evidence="7">
    <location>
        <position position="99"/>
    </location>
</feature>
<accession>A0A212J5J2</accession>
<evidence type="ECO:0000256" key="2">
    <source>
        <dbReference type="ARBA" id="ARBA00007424"/>
    </source>
</evidence>